<name>A0A930Y2Q5_9GAMM</name>
<dbReference type="PANTHER" id="PTHR47878">
    <property type="entry name" value="OXIDOREDUCTASE FAD/NAD(P)-BINDING DOMAIN PROTEIN"/>
    <property type="match status" value="1"/>
</dbReference>
<dbReference type="InterPro" id="IPR001433">
    <property type="entry name" value="OxRdtase_FAD/NAD-bd"/>
</dbReference>
<evidence type="ECO:0000313" key="6">
    <source>
        <dbReference type="EMBL" id="MBF2735146.1"/>
    </source>
</evidence>
<dbReference type="CDD" id="cd06195">
    <property type="entry name" value="FNR1"/>
    <property type="match status" value="1"/>
</dbReference>
<dbReference type="InterPro" id="IPR017938">
    <property type="entry name" value="Riboflavin_synthase-like_b-brl"/>
</dbReference>
<organism evidence="6 7">
    <name type="scientific">Candidatus Amphirhobacter heronislandensis</name>
    <dbReference type="NCBI Taxonomy" id="1732024"/>
    <lineage>
        <taxon>Bacteria</taxon>
        <taxon>Pseudomonadati</taxon>
        <taxon>Pseudomonadota</taxon>
        <taxon>Gammaproteobacteria</taxon>
        <taxon>Candidatus Tethybacterales</taxon>
        <taxon>Candidatus Tethybacteraceae</taxon>
        <taxon>Candidatus Amphirhobacter</taxon>
    </lineage>
</organism>
<dbReference type="InterPro" id="IPR001709">
    <property type="entry name" value="Flavoprot_Pyr_Nucl_cyt_Rdtase"/>
</dbReference>
<reference evidence="6" key="1">
    <citation type="submission" date="2020-10" db="EMBL/GenBank/DDBJ databases">
        <title>An improved Amphimedon queenslandica hologenome assembly reveals how three proteobacterial symbionts can extend the metabolic phenotypic of their marine sponge host.</title>
        <authorList>
            <person name="Degnan B."/>
            <person name="Degnan S."/>
            <person name="Xiang X."/>
        </authorList>
    </citation>
    <scope>NUCLEOTIDE SEQUENCE</scope>
    <source>
        <strain evidence="6">AqS2</strain>
    </source>
</reference>
<dbReference type="GO" id="GO:0000166">
    <property type="term" value="F:nucleotide binding"/>
    <property type="evidence" value="ECO:0007669"/>
    <property type="project" value="UniProtKB-KW"/>
</dbReference>
<dbReference type="EMBL" id="JADHEI010000033">
    <property type="protein sequence ID" value="MBF2735146.1"/>
    <property type="molecule type" value="Genomic_DNA"/>
</dbReference>
<dbReference type="InterPro" id="IPR039261">
    <property type="entry name" value="FNR_nucleotide-bd"/>
</dbReference>
<sequence length="252" mass="27509">MPEEYQAAQVAGQLAPTSQLRILQVARPPGLDFVPGQFTKLGLPQDGEAKPLARAYSFVNPPAAATLEFCYDVLAEGGNLTPRLAELAAGDEVLVSMRPNGLLTLANVPEALSLFMIATGTGIGPFVSILQAGEEVWSRYEKIALVYSARLRQDLLYDDQLAEIAALRRKQFAYVPIVTRERVEGVANERVTAMIASGELERLTKTALDASCQFMLCGNPAMVQEVCALLQAKGLERNRRARPGNVTIEKYW</sequence>
<dbReference type="Pfam" id="PF00175">
    <property type="entry name" value="NAD_binding_1"/>
    <property type="match status" value="1"/>
</dbReference>
<dbReference type="GO" id="GO:0034599">
    <property type="term" value="P:cellular response to oxidative stress"/>
    <property type="evidence" value="ECO:0007669"/>
    <property type="project" value="TreeGrafter"/>
</dbReference>
<keyword evidence="3" id="KW-0547">Nucleotide-binding</keyword>
<protein>
    <recommendedName>
        <fullName evidence="2">ferredoxin--NADP(+) reductase</fullName>
        <ecNumber evidence="2">1.18.1.2</ecNumber>
    </recommendedName>
</protein>
<comment type="catalytic activity">
    <reaction evidence="4">
        <text>2 reduced [2Fe-2S]-[ferredoxin] + NADP(+) + H(+) = 2 oxidized [2Fe-2S]-[ferredoxin] + NADPH</text>
        <dbReference type="Rhea" id="RHEA:20125"/>
        <dbReference type="Rhea" id="RHEA-COMP:10000"/>
        <dbReference type="Rhea" id="RHEA-COMP:10001"/>
        <dbReference type="ChEBI" id="CHEBI:15378"/>
        <dbReference type="ChEBI" id="CHEBI:33737"/>
        <dbReference type="ChEBI" id="CHEBI:33738"/>
        <dbReference type="ChEBI" id="CHEBI:57783"/>
        <dbReference type="ChEBI" id="CHEBI:58349"/>
        <dbReference type="EC" id="1.18.1.2"/>
    </reaction>
</comment>
<dbReference type="EC" id="1.18.1.2" evidence="2"/>
<gene>
    <name evidence="6" type="ORF">ISN26_03540</name>
</gene>
<dbReference type="AlphaFoldDB" id="A0A930Y2Q5"/>
<dbReference type="GO" id="GO:0004324">
    <property type="term" value="F:ferredoxin-NADP+ reductase activity"/>
    <property type="evidence" value="ECO:0007669"/>
    <property type="project" value="UniProtKB-EC"/>
</dbReference>
<dbReference type="PROSITE" id="PS51384">
    <property type="entry name" value="FAD_FR"/>
    <property type="match status" value="1"/>
</dbReference>
<keyword evidence="7" id="KW-1185">Reference proteome</keyword>
<dbReference type="InterPro" id="IPR033892">
    <property type="entry name" value="FNR_bac"/>
</dbReference>
<dbReference type="Gene3D" id="3.40.50.80">
    <property type="entry name" value="Nucleotide-binding domain of ferredoxin-NADP reductase (FNR) module"/>
    <property type="match status" value="1"/>
</dbReference>
<comment type="similarity">
    <text evidence="1">Belongs to the ferredoxin--NADP reductase type 1 family.</text>
</comment>
<dbReference type="InterPro" id="IPR051930">
    <property type="entry name" value="FNR_type-1"/>
</dbReference>
<evidence type="ECO:0000256" key="2">
    <source>
        <dbReference type="ARBA" id="ARBA00013223"/>
    </source>
</evidence>
<feature type="domain" description="FAD-binding FR-type" evidence="5">
    <location>
        <begin position="3"/>
        <end position="106"/>
    </location>
</feature>
<dbReference type="GO" id="GO:0042167">
    <property type="term" value="P:heme catabolic process"/>
    <property type="evidence" value="ECO:0007669"/>
    <property type="project" value="TreeGrafter"/>
</dbReference>
<dbReference type="InterPro" id="IPR017927">
    <property type="entry name" value="FAD-bd_FR_type"/>
</dbReference>
<evidence type="ECO:0000256" key="3">
    <source>
        <dbReference type="ARBA" id="ARBA00022741"/>
    </source>
</evidence>
<dbReference type="SUPFAM" id="SSF52343">
    <property type="entry name" value="Ferredoxin reductase-like, C-terminal NADP-linked domain"/>
    <property type="match status" value="1"/>
</dbReference>
<comment type="caution">
    <text evidence="6">The sequence shown here is derived from an EMBL/GenBank/DDBJ whole genome shotgun (WGS) entry which is preliminary data.</text>
</comment>
<evidence type="ECO:0000259" key="5">
    <source>
        <dbReference type="PROSITE" id="PS51384"/>
    </source>
</evidence>
<evidence type="ECO:0000256" key="1">
    <source>
        <dbReference type="ARBA" id="ARBA00008312"/>
    </source>
</evidence>
<dbReference type="Proteomes" id="UP000604381">
    <property type="component" value="Unassembled WGS sequence"/>
</dbReference>
<evidence type="ECO:0000256" key="4">
    <source>
        <dbReference type="ARBA" id="ARBA00047776"/>
    </source>
</evidence>
<dbReference type="PRINTS" id="PR00371">
    <property type="entry name" value="FPNCR"/>
</dbReference>
<dbReference type="PANTHER" id="PTHR47878:SF2">
    <property type="entry name" value="OXIDOREDUCTASE FAD_NAD(P)-BINDING DOMAIN PROTEIN"/>
    <property type="match status" value="1"/>
</dbReference>
<accession>A0A930Y2Q5</accession>
<dbReference type="PRINTS" id="PR00410">
    <property type="entry name" value="PHEHYDRXLASE"/>
</dbReference>
<proteinExistence type="inferred from homology"/>
<dbReference type="Gene3D" id="2.40.30.10">
    <property type="entry name" value="Translation factors"/>
    <property type="match status" value="1"/>
</dbReference>
<dbReference type="SUPFAM" id="SSF63380">
    <property type="entry name" value="Riboflavin synthase domain-like"/>
    <property type="match status" value="1"/>
</dbReference>
<evidence type="ECO:0000313" key="7">
    <source>
        <dbReference type="Proteomes" id="UP000604381"/>
    </source>
</evidence>